<dbReference type="Gene3D" id="3.90.25.10">
    <property type="entry name" value="UDP-galactose 4-epimerase, domain 1"/>
    <property type="match status" value="1"/>
</dbReference>
<dbReference type="InterPro" id="IPR051609">
    <property type="entry name" value="NmrA/Isoflavone_reductase-like"/>
</dbReference>
<feature type="domain" description="NmrA-like" evidence="3">
    <location>
        <begin position="5"/>
        <end position="244"/>
    </location>
</feature>
<name>A0A1E4T1E7_9ASCO</name>
<proteinExistence type="predicted"/>
<dbReference type="Pfam" id="PF05368">
    <property type="entry name" value="NmrA"/>
    <property type="match status" value="1"/>
</dbReference>
<dbReference type="AlphaFoldDB" id="A0A1E4T1E7"/>
<evidence type="ECO:0000256" key="2">
    <source>
        <dbReference type="ARBA" id="ARBA00023002"/>
    </source>
</evidence>
<dbReference type="GO" id="GO:0016491">
    <property type="term" value="F:oxidoreductase activity"/>
    <property type="evidence" value="ECO:0007669"/>
    <property type="project" value="UniProtKB-KW"/>
</dbReference>
<evidence type="ECO:0000259" key="3">
    <source>
        <dbReference type="Pfam" id="PF05368"/>
    </source>
</evidence>
<dbReference type="STRING" id="983967.A0A1E4T1E7"/>
<keyword evidence="1" id="KW-0521">NADP</keyword>
<protein>
    <recommendedName>
        <fullName evidence="3">NmrA-like domain-containing protein</fullName>
    </recommendedName>
</protein>
<gene>
    <name evidence="4" type="ORF">CANARDRAFT_7655</name>
</gene>
<organism evidence="4 5">
    <name type="scientific">[Candida] arabinofermentans NRRL YB-2248</name>
    <dbReference type="NCBI Taxonomy" id="983967"/>
    <lineage>
        <taxon>Eukaryota</taxon>
        <taxon>Fungi</taxon>
        <taxon>Dikarya</taxon>
        <taxon>Ascomycota</taxon>
        <taxon>Saccharomycotina</taxon>
        <taxon>Pichiomycetes</taxon>
        <taxon>Pichiales</taxon>
        <taxon>Pichiaceae</taxon>
        <taxon>Ogataea</taxon>
        <taxon>Ogataea/Candida clade</taxon>
    </lineage>
</organism>
<dbReference type="PANTHER" id="PTHR47706:SF9">
    <property type="entry name" value="NMRA-LIKE DOMAIN-CONTAINING PROTEIN-RELATED"/>
    <property type="match status" value="1"/>
</dbReference>
<dbReference type="InterPro" id="IPR008030">
    <property type="entry name" value="NmrA-like"/>
</dbReference>
<dbReference type="Proteomes" id="UP000094801">
    <property type="component" value="Unassembled WGS sequence"/>
</dbReference>
<dbReference type="PANTHER" id="PTHR47706">
    <property type="entry name" value="NMRA-LIKE FAMILY PROTEIN"/>
    <property type="match status" value="1"/>
</dbReference>
<evidence type="ECO:0000313" key="5">
    <source>
        <dbReference type="Proteomes" id="UP000094801"/>
    </source>
</evidence>
<dbReference type="EMBL" id="KV453852">
    <property type="protein sequence ID" value="ODV85548.1"/>
    <property type="molecule type" value="Genomic_DNA"/>
</dbReference>
<accession>A0A1E4T1E7</accession>
<sequence>MSSKPIIAVYGTNGFLGKPTIAALTSSSFVDKIQLPLRVLTRDPSKYTESKYIRYYKADATDVDSFEDAVTGIDVFVNLGPAHHLDTPLDALVKYAKGIKLYIPSQFGTELDKSDTLLDGFLKVKADHSAKARAAGLKTVDVISSLFFAEGAFLTENLGVVELDKSTKSVTIRGDPTVKADISYLPDIGKAVASIATFGDYSKLPDKIRISSDRVSQEEIVKQYEVKHQVTLKRNYVSYEDTLADSKARWAKGFDFKDFFFYLQFLFASGTDKGLSFSKNENELVNPKESLWTWTKFTSI</sequence>
<evidence type="ECO:0000313" key="4">
    <source>
        <dbReference type="EMBL" id="ODV85548.1"/>
    </source>
</evidence>
<keyword evidence="5" id="KW-1185">Reference proteome</keyword>
<dbReference type="OrthoDB" id="9974981at2759"/>
<reference evidence="5" key="1">
    <citation type="submission" date="2016-04" db="EMBL/GenBank/DDBJ databases">
        <title>Comparative genomics of biotechnologically important yeasts.</title>
        <authorList>
            <consortium name="DOE Joint Genome Institute"/>
            <person name="Riley R."/>
            <person name="Haridas S."/>
            <person name="Wolfe K.H."/>
            <person name="Lopes M.R."/>
            <person name="Hittinger C.T."/>
            <person name="Goker M."/>
            <person name="Salamov A."/>
            <person name="Wisecaver J."/>
            <person name="Long T.M."/>
            <person name="Aerts A.L."/>
            <person name="Barry K."/>
            <person name="Choi C."/>
            <person name="Clum A."/>
            <person name="Coughlan A.Y."/>
            <person name="Deshpande S."/>
            <person name="Douglass A.P."/>
            <person name="Hanson S.J."/>
            <person name="Klenk H.-P."/>
            <person name="Labutti K."/>
            <person name="Lapidus A."/>
            <person name="Lindquist E."/>
            <person name="Lipzen A."/>
            <person name="Meier-Kolthoff J.P."/>
            <person name="Ohm R.A."/>
            <person name="Otillar R.P."/>
            <person name="Pangilinan J."/>
            <person name="Peng Y."/>
            <person name="Rokas A."/>
            <person name="Rosa C.A."/>
            <person name="Scheuner C."/>
            <person name="Sibirny A.A."/>
            <person name="Slot J.C."/>
            <person name="Stielow J.B."/>
            <person name="Sun H."/>
            <person name="Kurtzman C.P."/>
            <person name="Blackwell M."/>
            <person name="Grigoriev I.V."/>
            <person name="Jeffries T.W."/>
        </authorList>
    </citation>
    <scope>NUCLEOTIDE SEQUENCE [LARGE SCALE GENOMIC DNA]</scope>
    <source>
        <strain evidence="5">NRRL YB-2248</strain>
    </source>
</reference>
<dbReference type="Gene3D" id="3.40.50.720">
    <property type="entry name" value="NAD(P)-binding Rossmann-like Domain"/>
    <property type="match status" value="1"/>
</dbReference>
<evidence type="ECO:0000256" key="1">
    <source>
        <dbReference type="ARBA" id="ARBA00022857"/>
    </source>
</evidence>
<dbReference type="InterPro" id="IPR036291">
    <property type="entry name" value="NAD(P)-bd_dom_sf"/>
</dbReference>
<dbReference type="SUPFAM" id="SSF51735">
    <property type="entry name" value="NAD(P)-binding Rossmann-fold domains"/>
    <property type="match status" value="1"/>
</dbReference>
<keyword evidence="2" id="KW-0560">Oxidoreductase</keyword>